<protein>
    <submittedName>
        <fullName evidence="2">Uncharacterized protein</fullName>
    </submittedName>
</protein>
<keyword evidence="1" id="KW-0732">Signal</keyword>
<dbReference type="EMBL" id="MHOX01000032">
    <property type="protein sequence ID" value="OGZ70224.1"/>
    <property type="molecule type" value="Genomic_DNA"/>
</dbReference>
<gene>
    <name evidence="2" type="ORF">A2904_00685</name>
</gene>
<accession>A0A1G2I5X4</accession>
<evidence type="ECO:0000256" key="1">
    <source>
        <dbReference type="SAM" id="SignalP"/>
    </source>
</evidence>
<dbReference type="PROSITE" id="PS51257">
    <property type="entry name" value="PROKAR_LIPOPROTEIN"/>
    <property type="match status" value="1"/>
</dbReference>
<evidence type="ECO:0000313" key="2">
    <source>
        <dbReference type="EMBL" id="OGZ70224.1"/>
    </source>
</evidence>
<dbReference type="Proteomes" id="UP000176308">
    <property type="component" value="Unassembled WGS sequence"/>
</dbReference>
<dbReference type="AlphaFoldDB" id="A0A1G2I5X4"/>
<name>A0A1G2I5X4_9BACT</name>
<organism evidence="2 3">
    <name type="scientific">Candidatus Staskawiczbacteria bacterium RIFCSPLOWO2_01_FULL_33_9</name>
    <dbReference type="NCBI Taxonomy" id="1802211"/>
    <lineage>
        <taxon>Bacteria</taxon>
        <taxon>Candidatus Staskawicziibacteriota</taxon>
    </lineage>
</organism>
<feature type="signal peptide" evidence="1">
    <location>
        <begin position="1"/>
        <end position="22"/>
    </location>
</feature>
<reference evidence="2 3" key="1">
    <citation type="journal article" date="2016" name="Nat. Commun.">
        <title>Thousands of microbial genomes shed light on interconnected biogeochemical processes in an aquifer system.</title>
        <authorList>
            <person name="Anantharaman K."/>
            <person name="Brown C.T."/>
            <person name="Hug L.A."/>
            <person name="Sharon I."/>
            <person name="Castelle C.J."/>
            <person name="Probst A.J."/>
            <person name="Thomas B.C."/>
            <person name="Singh A."/>
            <person name="Wilkins M.J."/>
            <person name="Karaoz U."/>
            <person name="Brodie E.L."/>
            <person name="Williams K.H."/>
            <person name="Hubbard S.S."/>
            <person name="Banfield J.F."/>
        </authorList>
    </citation>
    <scope>NUCLEOTIDE SEQUENCE [LARGE SCALE GENOMIC DNA]</scope>
</reference>
<evidence type="ECO:0000313" key="3">
    <source>
        <dbReference type="Proteomes" id="UP000176308"/>
    </source>
</evidence>
<comment type="caution">
    <text evidence="2">The sequence shown here is derived from an EMBL/GenBank/DDBJ whole genome shotgun (WGS) entry which is preliminary data.</text>
</comment>
<proteinExistence type="predicted"/>
<feature type="chain" id="PRO_5009583224" evidence="1">
    <location>
        <begin position="23"/>
        <end position="320"/>
    </location>
</feature>
<sequence length="320" mass="35659">MKKYFLISFITLGLLVSTGIFAVGGGGGGGVTSCTEDIWDCTGWSQCSSDGNQTRVCSMTFDCSAMDTPKPPENASCTPPNPMPPLEIIPPGCAKDVWTCGDWSASCDASGREYKTCKLSFDCPNTQTPPPLALRPCSKVQCGNKENLRDRIYCRLNLTPAGLARDLELKYLPEACRAEEGYEQKECIDRYKSFQPCWNVKEGVERFSCAKNVLKLAPLVSEEAKLCQGKQGDEQVACKDDLKEKVLYMIVFRFYDLETRAEALAGRGADLNTIADFETIIELKKQEFYKATNNIERLNIILDVRKAWQDFVNTVKNQII</sequence>